<dbReference type="InterPro" id="IPR007337">
    <property type="entry name" value="RelB/DinJ"/>
</dbReference>
<comment type="caution">
    <text evidence="3">The sequence shown here is derived from an EMBL/GenBank/DDBJ whole genome shotgun (WGS) entry which is preliminary data.</text>
</comment>
<evidence type="ECO:0000313" key="3">
    <source>
        <dbReference type="EMBL" id="EMB23776.1"/>
    </source>
</evidence>
<dbReference type="GO" id="GO:0006351">
    <property type="term" value="P:DNA-templated transcription"/>
    <property type="evidence" value="ECO:0007669"/>
    <property type="project" value="TreeGrafter"/>
</dbReference>
<name>A0A0F6MSD7_TREDN</name>
<reference evidence="3" key="1">
    <citation type="submission" date="2012-01" db="EMBL/GenBank/DDBJ databases">
        <title>The Genome Sequence of Treponema denticola OTK.</title>
        <authorList>
            <consortium name="The Broad Institute Genome Sequencing Platform"/>
            <person name="Earl A."/>
            <person name="Ward D."/>
            <person name="Feldgarden M."/>
            <person name="Gevers D."/>
            <person name="Blanton J.M."/>
            <person name="Fenno C.J."/>
            <person name="Baranova O.V."/>
            <person name="Mathney J."/>
            <person name="Dewhirst F.E."/>
            <person name="Izard J."/>
            <person name="Young S.K."/>
            <person name="Zeng Q."/>
            <person name="Gargeya S."/>
            <person name="Fitzgerald M."/>
            <person name="Haas B."/>
            <person name="Abouelleil A."/>
            <person name="Alvarado L."/>
            <person name="Arachchi H.M."/>
            <person name="Berlin A."/>
            <person name="Chapman S.B."/>
            <person name="Gearin G."/>
            <person name="Goldberg J."/>
            <person name="Griggs A."/>
            <person name="Gujja S."/>
            <person name="Hansen M."/>
            <person name="Heiman D."/>
            <person name="Howarth C."/>
            <person name="Larimer J."/>
            <person name="Lui A."/>
            <person name="MacDonald P.J.P."/>
            <person name="McCowen C."/>
            <person name="Montmayeur A."/>
            <person name="Murphy C."/>
            <person name="Neiman D."/>
            <person name="Pearson M."/>
            <person name="Priest M."/>
            <person name="Roberts A."/>
            <person name="Saif S."/>
            <person name="Shea T."/>
            <person name="Sisk P."/>
            <person name="Stolte C."/>
            <person name="Sykes S."/>
            <person name="Wortman J."/>
            <person name="Nusbaum C."/>
            <person name="Birren B."/>
        </authorList>
    </citation>
    <scope>NUCLEOTIDE SEQUENCE [LARGE SCALE GENOMIC DNA]</scope>
    <source>
        <strain evidence="3">OTK</strain>
    </source>
</reference>
<dbReference type="HOGENOM" id="CLU_154558_16_1_12"/>
<dbReference type="PATRIC" id="fig|999434.4.peg.953"/>
<dbReference type="EMBL" id="AGDY01000004">
    <property type="protein sequence ID" value="EMB23776.1"/>
    <property type="molecule type" value="Genomic_DNA"/>
</dbReference>
<proteinExistence type="inferred from homology"/>
<gene>
    <name evidence="3" type="ORF">HMPREF9723_00914</name>
</gene>
<sequence length="110" mass="12464">MACRIEKVDIANIFIYNIQKGVTTMAQTNINIRIDEDLKNQFEAFCSDIGMTMTTAFCVFAKAAVRKQKIPFEISTDPFYSESNMAHLRRGIEALNAGKWVEHELIEAGE</sequence>
<dbReference type="Pfam" id="PF04221">
    <property type="entry name" value="RelB"/>
    <property type="match status" value="1"/>
</dbReference>
<evidence type="ECO:0000256" key="1">
    <source>
        <dbReference type="ARBA" id="ARBA00010562"/>
    </source>
</evidence>
<comment type="similarity">
    <text evidence="1">Belongs to the RelB/DinJ antitoxin family.</text>
</comment>
<dbReference type="PANTHER" id="PTHR38781">
    <property type="entry name" value="ANTITOXIN DINJ-RELATED"/>
    <property type="match status" value="1"/>
</dbReference>
<dbReference type="Proteomes" id="UP000011701">
    <property type="component" value="Chromosome"/>
</dbReference>
<accession>A0A0F6MSD7</accession>
<dbReference type="NCBIfam" id="TIGR02384">
    <property type="entry name" value="RelB_DinJ"/>
    <property type="match status" value="1"/>
</dbReference>
<dbReference type="PANTHER" id="PTHR38781:SF1">
    <property type="entry name" value="ANTITOXIN DINJ-RELATED"/>
    <property type="match status" value="1"/>
</dbReference>
<evidence type="ECO:0000256" key="2">
    <source>
        <dbReference type="ARBA" id="ARBA00022649"/>
    </source>
</evidence>
<dbReference type="InterPro" id="IPR013321">
    <property type="entry name" value="Arc_rbn_hlx_hlx"/>
</dbReference>
<dbReference type="Gene3D" id="1.10.1220.10">
    <property type="entry name" value="Met repressor-like"/>
    <property type="match status" value="1"/>
</dbReference>
<organism evidence="3">
    <name type="scientific">Treponema denticola OTK</name>
    <dbReference type="NCBI Taxonomy" id="999434"/>
    <lineage>
        <taxon>Bacteria</taxon>
        <taxon>Pseudomonadati</taxon>
        <taxon>Spirochaetota</taxon>
        <taxon>Spirochaetia</taxon>
        <taxon>Spirochaetales</taxon>
        <taxon>Treponemataceae</taxon>
        <taxon>Treponema</taxon>
    </lineage>
</organism>
<dbReference type="AlphaFoldDB" id="A0A0F6MSD7"/>
<dbReference type="GO" id="GO:0006355">
    <property type="term" value="P:regulation of DNA-templated transcription"/>
    <property type="evidence" value="ECO:0007669"/>
    <property type="project" value="InterPro"/>
</dbReference>
<keyword evidence="2" id="KW-1277">Toxin-antitoxin system</keyword>
<protein>
    <submittedName>
        <fullName evidence="3">RelB/DinJ family addiction module antitoxin</fullName>
    </submittedName>
</protein>